<dbReference type="AlphaFoldDB" id="A0A920CW08"/>
<dbReference type="InterPro" id="IPR040680">
    <property type="entry name" value="DUF5643"/>
</dbReference>
<accession>A0A920CW08</accession>
<proteinExistence type="predicted"/>
<evidence type="ECO:0008006" key="5">
    <source>
        <dbReference type="Google" id="ProtNLM"/>
    </source>
</evidence>
<reference evidence="3" key="1">
    <citation type="submission" date="2021-03" db="EMBL/GenBank/DDBJ databases">
        <title>Antimicrobial resistance genes in bacteria isolated from Japanese honey, and their potential for conferring macrolide and lincosamide resistance in the American foulbrood pathogen Paenibacillus larvae.</title>
        <authorList>
            <person name="Okamoto M."/>
            <person name="Kumagai M."/>
            <person name="Kanamori H."/>
            <person name="Takamatsu D."/>
        </authorList>
    </citation>
    <scope>NUCLEOTIDE SEQUENCE</scope>
    <source>
        <strain evidence="3">J40TS1</strain>
    </source>
</reference>
<protein>
    <recommendedName>
        <fullName evidence="5">DUF4179 domain-containing protein</fullName>
    </recommendedName>
</protein>
<feature type="domain" description="DUF4179" evidence="1">
    <location>
        <begin position="52"/>
        <end position="136"/>
    </location>
</feature>
<organism evidence="3 4">
    <name type="scientific">Paenibacillus montaniterrae</name>
    <dbReference type="NCBI Taxonomy" id="429341"/>
    <lineage>
        <taxon>Bacteria</taxon>
        <taxon>Bacillati</taxon>
        <taxon>Bacillota</taxon>
        <taxon>Bacilli</taxon>
        <taxon>Bacillales</taxon>
        <taxon>Paenibacillaceae</taxon>
        <taxon>Paenibacillus</taxon>
    </lineage>
</organism>
<gene>
    <name evidence="3" type="ORF">J40TS1_03620</name>
</gene>
<evidence type="ECO:0000259" key="1">
    <source>
        <dbReference type="Pfam" id="PF13786"/>
    </source>
</evidence>
<dbReference type="RefSeq" id="WP_213512927.1">
    <property type="nucleotide sequence ID" value="NZ_BOSE01000001.1"/>
</dbReference>
<evidence type="ECO:0000259" key="2">
    <source>
        <dbReference type="Pfam" id="PF18705"/>
    </source>
</evidence>
<dbReference type="Gene3D" id="2.60.40.1630">
    <property type="entry name" value="bacillus anthracis domain"/>
    <property type="match status" value="1"/>
</dbReference>
<comment type="caution">
    <text evidence="3">The sequence shown here is derived from an EMBL/GenBank/DDBJ whole genome shotgun (WGS) entry which is preliminary data.</text>
</comment>
<name>A0A920CW08_9BACL</name>
<dbReference type="Proteomes" id="UP000683139">
    <property type="component" value="Unassembled WGS sequence"/>
</dbReference>
<dbReference type="InterPro" id="IPR025436">
    <property type="entry name" value="DUF4179"/>
</dbReference>
<feature type="domain" description="DUF5643" evidence="2">
    <location>
        <begin position="233"/>
        <end position="346"/>
    </location>
</feature>
<evidence type="ECO:0000313" key="4">
    <source>
        <dbReference type="Proteomes" id="UP000683139"/>
    </source>
</evidence>
<dbReference type="Pfam" id="PF13786">
    <property type="entry name" value="DUF4179"/>
    <property type="match status" value="1"/>
</dbReference>
<dbReference type="EMBL" id="BOSE01000001">
    <property type="protein sequence ID" value="GIP14720.1"/>
    <property type="molecule type" value="Genomic_DNA"/>
</dbReference>
<dbReference type="Pfam" id="PF18705">
    <property type="entry name" value="DUF5643"/>
    <property type="match status" value="1"/>
</dbReference>
<sequence length="349" mass="39154">MQSEFERLNDVVIDLSDYENSEQLNYFERARIKKRIKSKLGNKKSFPVKSAVVVAVTASVLLYTGTQTNIKAAFNDFASNIPIVRGLLDLFVGQPDQQIAEYKTAIGQTTTSNGVDVRLDEVLIDTGRLIISSTFHSNTVDLGNISRPFPSVFINDRDVFEHGGGGSTSVNKIDEQTYSFISAVDLRDTSIEGELQIKIIYDNLRDLQDDEIYKGNWGFSFETSAEQLLGDMRTISINRSLILDNGQEIQIENLELSPISTRLNYKMINGTEFDVHFEVHDSDGTILKPVSATTASENSHIRFPKLDEGTRTLTIIPYLLSGKEGGSAAERSKEKTYLYEERFEIDINH</sequence>
<keyword evidence="4" id="KW-1185">Reference proteome</keyword>
<evidence type="ECO:0000313" key="3">
    <source>
        <dbReference type="EMBL" id="GIP14720.1"/>
    </source>
</evidence>
<dbReference type="Gene3D" id="2.60.40.1640">
    <property type="entry name" value="Conserved domain protein"/>
    <property type="match status" value="1"/>
</dbReference>